<reference evidence="1" key="1">
    <citation type="submission" date="2019-03" db="EMBL/GenBank/DDBJ databases">
        <title>Single cell metagenomics reveals metabolic interactions within the superorganism composed of flagellate Streblomastix strix and complex community of Bacteroidetes bacteria on its surface.</title>
        <authorList>
            <person name="Treitli S.C."/>
            <person name="Kolisko M."/>
            <person name="Husnik F."/>
            <person name="Keeling P."/>
            <person name="Hampl V."/>
        </authorList>
    </citation>
    <scope>NUCLEOTIDE SEQUENCE</scope>
    <source>
        <strain evidence="1">STM</strain>
    </source>
</reference>
<dbReference type="AlphaFoldDB" id="A0A5J4Q047"/>
<protein>
    <submittedName>
        <fullName evidence="1">Uncharacterized protein</fullName>
    </submittedName>
</protein>
<organism evidence="1">
    <name type="scientific">termite gut metagenome</name>
    <dbReference type="NCBI Taxonomy" id="433724"/>
    <lineage>
        <taxon>unclassified sequences</taxon>
        <taxon>metagenomes</taxon>
        <taxon>organismal metagenomes</taxon>
    </lineage>
</organism>
<dbReference type="EMBL" id="SNRY01005674">
    <property type="protein sequence ID" value="KAA6314379.1"/>
    <property type="molecule type" value="Genomic_DNA"/>
</dbReference>
<name>A0A5J4Q047_9ZZZZ</name>
<gene>
    <name evidence="1" type="ORF">EZS27_034995</name>
</gene>
<accession>A0A5J4Q047</accession>
<feature type="non-terminal residue" evidence="1">
    <location>
        <position position="1"/>
    </location>
</feature>
<sequence>NCFMDKTQMEMFTGSKHYEAIEG</sequence>
<comment type="caution">
    <text evidence="1">The sequence shown here is derived from an EMBL/GenBank/DDBJ whole genome shotgun (WGS) entry which is preliminary data.</text>
</comment>
<evidence type="ECO:0000313" key="1">
    <source>
        <dbReference type="EMBL" id="KAA6314379.1"/>
    </source>
</evidence>
<proteinExistence type="predicted"/>